<dbReference type="PANTHER" id="PTHR47657:SF7">
    <property type="entry name" value="STEROL REGULATORY ELEMENT-BINDING PROTEIN ECM22"/>
    <property type="match status" value="1"/>
</dbReference>
<dbReference type="Pfam" id="PF00172">
    <property type="entry name" value="Zn_clus"/>
    <property type="match status" value="1"/>
</dbReference>
<dbReference type="PROSITE" id="PS50048">
    <property type="entry name" value="ZN2_CY6_FUNGAL_2"/>
    <property type="match status" value="1"/>
</dbReference>
<dbReference type="OrthoDB" id="5350673at2759"/>
<dbReference type="OMA" id="GEEWQPW"/>
<dbReference type="InterPro" id="IPR052400">
    <property type="entry name" value="Zn2-C6_fungal_TF"/>
</dbReference>
<keyword evidence="1" id="KW-0805">Transcription regulation</keyword>
<dbReference type="EMBL" id="KN847523">
    <property type="protein sequence ID" value="KIV91446.1"/>
    <property type="molecule type" value="Genomic_DNA"/>
</dbReference>
<dbReference type="Pfam" id="PF11951">
    <property type="entry name" value="Fungal_trans_2"/>
    <property type="match status" value="1"/>
</dbReference>
<dbReference type="PANTHER" id="PTHR47657">
    <property type="entry name" value="STEROL REGULATORY ELEMENT-BINDING PROTEIN ECM22"/>
    <property type="match status" value="1"/>
</dbReference>
<dbReference type="SUPFAM" id="SSF57701">
    <property type="entry name" value="Zn2/Cys6 DNA-binding domain"/>
    <property type="match status" value="1"/>
</dbReference>
<evidence type="ECO:0000313" key="6">
    <source>
        <dbReference type="EMBL" id="KIV91446.1"/>
    </source>
</evidence>
<evidence type="ECO:0000313" key="7">
    <source>
        <dbReference type="Proteomes" id="UP000054302"/>
    </source>
</evidence>
<protein>
    <recommendedName>
        <fullName evidence="5">Zn(2)-C6 fungal-type domain-containing protein</fullName>
    </recommendedName>
</protein>
<dbReference type="HOGENOM" id="CLU_024934_5_2_1"/>
<organism evidence="6 7">
    <name type="scientific">Exophiala mesophila</name>
    <name type="common">Black yeast-like fungus</name>
    <dbReference type="NCBI Taxonomy" id="212818"/>
    <lineage>
        <taxon>Eukaryota</taxon>
        <taxon>Fungi</taxon>
        <taxon>Dikarya</taxon>
        <taxon>Ascomycota</taxon>
        <taxon>Pezizomycotina</taxon>
        <taxon>Eurotiomycetes</taxon>
        <taxon>Chaetothyriomycetidae</taxon>
        <taxon>Chaetothyriales</taxon>
        <taxon>Herpotrichiellaceae</taxon>
        <taxon>Exophiala</taxon>
    </lineage>
</organism>
<keyword evidence="4" id="KW-0539">Nucleus</keyword>
<dbReference type="GO" id="GO:0003677">
    <property type="term" value="F:DNA binding"/>
    <property type="evidence" value="ECO:0007669"/>
    <property type="project" value="UniProtKB-KW"/>
</dbReference>
<dbReference type="InterPro" id="IPR001138">
    <property type="entry name" value="Zn2Cys6_DnaBD"/>
</dbReference>
<evidence type="ECO:0000256" key="4">
    <source>
        <dbReference type="ARBA" id="ARBA00023242"/>
    </source>
</evidence>
<gene>
    <name evidence="6" type="ORF">PV10_05985</name>
</gene>
<name>A0A0D1XTG9_EXOME</name>
<evidence type="ECO:0000256" key="3">
    <source>
        <dbReference type="ARBA" id="ARBA00023163"/>
    </source>
</evidence>
<dbReference type="CDD" id="cd00067">
    <property type="entry name" value="GAL4"/>
    <property type="match status" value="1"/>
</dbReference>
<evidence type="ECO:0000256" key="1">
    <source>
        <dbReference type="ARBA" id="ARBA00023015"/>
    </source>
</evidence>
<dbReference type="STRING" id="212818.A0A0D1XTG9"/>
<dbReference type="Proteomes" id="UP000054302">
    <property type="component" value="Unassembled WGS sequence"/>
</dbReference>
<dbReference type="GeneID" id="27323830"/>
<dbReference type="PROSITE" id="PS00463">
    <property type="entry name" value="ZN2_CY6_FUNGAL_1"/>
    <property type="match status" value="1"/>
</dbReference>
<dbReference type="VEuPathDB" id="FungiDB:PV10_05985"/>
<reference evidence="6 7" key="1">
    <citation type="submission" date="2015-01" db="EMBL/GenBank/DDBJ databases">
        <title>The Genome Sequence of Exophiala mesophila CBS40295.</title>
        <authorList>
            <consortium name="The Broad Institute Genomics Platform"/>
            <person name="Cuomo C."/>
            <person name="de Hoog S."/>
            <person name="Gorbushina A."/>
            <person name="Stielow B."/>
            <person name="Teixiera M."/>
            <person name="Abouelleil A."/>
            <person name="Chapman S.B."/>
            <person name="Priest M."/>
            <person name="Young S.K."/>
            <person name="Wortman J."/>
            <person name="Nusbaum C."/>
            <person name="Birren B."/>
        </authorList>
    </citation>
    <scope>NUCLEOTIDE SEQUENCE [LARGE SCALE GENOMIC DNA]</scope>
    <source>
        <strain evidence="6 7">CBS 40295</strain>
    </source>
</reference>
<dbReference type="SMART" id="SM00066">
    <property type="entry name" value="GAL4"/>
    <property type="match status" value="1"/>
</dbReference>
<dbReference type="InterPro" id="IPR021858">
    <property type="entry name" value="Fun_TF"/>
</dbReference>
<dbReference type="InterPro" id="IPR036864">
    <property type="entry name" value="Zn2-C6_fun-type_DNA-bd_sf"/>
</dbReference>
<sequence length="410" mass="46157">MHLMPPKNQRRSHTKSKNGCSQCKVRRIKCNEVHPLCNNCERRQIFCDFSTTPGPDASPSTGAESKPPLFCVGSDRDSNKSPTQKLVDPFASPDLVSRKTSTDLDVTDLRLIHHFTSVVALDLASGDTPEAIALWQVHAVKLGFKHHFLLRGILAASAFHLGYLYPERRAEYVLIGSAHQSIALEEFQTTLGHVSESNCHALFAFSCLIIVLAFASSSKDKARDLNTDVLSWFYLLRGAHIVLNMHGETIRCSFLKPLLDELAHLENTEAHKYPYTEEFTKLFRICNSTDHDKESAQAYDLAIHALLSAFIQVSLLRERGQGTVLASFVWPLGLSPKFLELLGEKQPEAIIILAHYCVLIYWSEEQNGQATWFIDGWANYMLETIKETVSGEWLKHLQWPHAMIKSGKPM</sequence>
<dbReference type="AlphaFoldDB" id="A0A0D1XTG9"/>
<dbReference type="GO" id="GO:0000981">
    <property type="term" value="F:DNA-binding transcription factor activity, RNA polymerase II-specific"/>
    <property type="evidence" value="ECO:0007669"/>
    <property type="project" value="InterPro"/>
</dbReference>
<proteinExistence type="predicted"/>
<keyword evidence="3" id="KW-0804">Transcription</keyword>
<evidence type="ECO:0000256" key="2">
    <source>
        <dbReference type="ARBA" id="ARBA00023125"/>
    </source>
</evidence>
<keyword evidence="2" id="KW-0238">DNA-binding</keyword>
<dbReference type="RefSeq" id="XP_016223020.1">
    <property type="nucleotide sequence ID" value="XM_016370727.1"/>
</dbReference>
<accession>A0A0D1XTG9</accession>
<feature type="domain" description="Zn(2)-C6 fungal-type" evidence="5">
    <location>
        <begin position="19"/>
        <end position="49"/>
    </location>
</feature>
<keyword evidence="7" id="KW-1185">Reference proteome</keyword>
<evidence type="ECO:0000259" key="5">
    <source>
        <dbReference type="PROSITE" id="PS50048"/>
    </source>
</evidence>
<dbReference type="Gene3D" id="4.10.240.10">
    <property type="entry name" value="Zn(2)-C6 fungal-type DNA-binding domain"/>
    <property type="match status" value="1"/>
</dbReference>
<dbReference type="GO" id="GO:0008270">
    <property type="term" value="F:zinc ion binding"/>
    <property type="evidence" value="ECO:0007669"/>
    <property type="project" value="InterPro"/>
</dbReference>